<dbReference type="PANTHER" id="PTHR36504">
    <property type="entry name" value="LIPOPOLYSACCHARIDE EXPORT SYSTEM PROTEIN LPTA"/>
    <property type="match status" value="1"/>
</dbReference>
<keyword evidence="2 4" id="KW-0732">Signal</keyword>
<dbReference type="Proteomes" id="UP000601768">
    <property type="component" value="Unassembled WGS sequence"/>
</dbReference>
<evidence type="ECO:0000256" key="4">
    <source>
        <dbReference type="HAMAP-Rule" id="MF_01914"/>
    </source>
</evidence>
<feature type="domain" description="Organic solvent tolerance-like N-terminal" evidence="6">
    <location>
        <begin position="38"/>
        <end position="148"/>
    </location>
</feature>
<evidence type="ECO:0000313" key="8">
    <source>
        <dbReference type="Proteomes" id="UP000601768"/>
    </source>
</evidence>
<dbReference type="GO" id="GO:0015920">
    <property type="term" value="P:lipopolysaccharide transport"/>
    <property type="evidence" value="ECO:0007669"/>
    <property type="project" value="UniProtKB-UniRule"/>
</dbReference>
<feature type="signal peptide" evidence="4">
    <location>
        <begin position="1"/>
        <end position="28"/>
    </location>
</feature>
<dbReference type="EMBL" id="JACNEP010000003">
    <property type="protein sequence ID" value="MBC3765246.1"/>
    <property type="molecule type" value="Genomic_DNA"/>
</dbReference>
<evidence type="ECO:0000256" key="3">
    <source>
        <dbReference type="ARBA" id="ARBA00022764"/>
    </source>
</evidence>
<protein>
    <recommendedName>
        <fullName evidence="4">Lipopolysaccharide export system protein LptA</fullName>
    </recommendedName>
</protein>
<dbReference type="GO" id="GO:0009279">
    <property type="term" value="C:cell outer membrane"/>
    <property type="evidence" value="ECO:0007669"/>
    <property type="project" value="TreeGrafter"/>
</dbReference>
<dbReference type="NCBIfam" id="TIGR03002">
    <property type="entry name" value="outer_YhbN_LptA"/>
    <property type="match status" value="1"/>
</dbReference>
<dbReference type="GO" id="GO:0030288">
    <property type="term" value="C:outer membrane-bounded periplasmic space"/>
    <property type="evidence" value="ECO:0007669"/>
    <property type="project" value="TreeGrafter"/>
</dbReference>
<keyword evidence="1 4" id="KW-0813">Transport</keyword>
<evidence type="ECO:0000259" key="6">
    <source>
        <dbReference type="Pfam" id="PF03968"/>
    </source>
</evidence>
<dbReference type="InterPro" id="IPR052037">
    <property type="entry name" value="LPS_export_LptA"/>
</dbReference>
<name>A0A8J6M3B3_9ALTE</name>
<dbReference type="Pfam" id="PF03968">
    <property type="entry name" value="LptD_N"/>
    <property type="match status" value="1"/>
</dbReference>
<reference evidence="7" key="2">
    <citation type="submission" date="2020-08" db="EMBL/GenBank/DDBJ databases">
        <authorList>
            <person name="Lai Q."/>
        </authorList>
    </citation>
    <scope>NUCLEOTIDE SEQUENCE</scope>
    <source>
        <strain evidence="7">S27-2</strain>
    </source>
</reference>
<evidence type="ECO:0000313" key="7">
    <source>
        <dbReference type="EMBL" id="MBC3765246.1"/>
    </source>
</evidence>
<comment type="function">
    <text evidence="4">Involved in the assembly of lipopolysaccharide (LPS). Required for the translocation of LPS from the inner membrane to the outer membrane. May form a bridge between the inner membrane and the outer membrane, via interactions with LptC and LptD, thereby facilitating LPS transfer across the periplasm.</text>
</comment>
<dbReference type="Gene3D" id="2.60.450.10">
    <property type="entry name" value="Lipopolysaccharide (LPS) transport protein A like domain"/>
    <property type="match status" value="1"/>
</dbReference>
<comment type="subunit">
    <text evidence="4">Component of the lipopolysaccharide transport and assembly complex.</text>
</comment>
<dbReference type="RefSeq" id="WP_186505723.1">
    <property type="nucleotide sequence ID" value="NZ_JACNEP010000003.1"/>
</dbReference>
<comment type="similarity">
    <text evidence="4">Belongs to the LptA family.</text>
</comment>
<evidence type="ECO:0000256" key="2">
    <source>
        <dbReference type="ARBA" id="ARBA00022729"/>
    </source>
</evidence>
<reference evidence="7" key="1">
    <citation type="journal article" date="2018" name="Int. J. Syst. Evol. Microbiol.">
        <title>Neptunicella marina gen. nov., sp. nov., isolated from surface seawater.</title>
        <authorList>
            <person name="Liu X."/>
            <person name="Lai Q."/>
            <person name="Du Y."/>
            <person name="Zhang X."/>
            <person name="Liu Z."/>
            <person name="Sun F."/>
            <person name="Shao Z."/>
        </authorList>
    </citation>
    <scope>NUCLEOTIDE SEQUENCE</scope>
    <source>
        <strain evidence="7">S27-2</strain>
    </source>
</reference>
<comment type="caution">
    <text evidence="7">The sequence shown here is derived from an EMBL/GenBank/DDBJ whole genome shotgun (WGS) entry which is preliminary data.</text>
</comment>
<dbReference type="InterPro" id="IPR005653">
    <property type="entry name" value="OstA-like_N"/>
</dbReference>
<dbReference type="InterPro" id="IPR014340">
    <property type="entry name" value="LptA"/>
</dbReference>
<proteinExistence type="inferred from homology"/>
<dbReference type="GO" id="GO:0043165">
    <property type="term" value="P:Gram-negative-bacterium-type cell outer membrane assembly"/>
    <property type="evidence" value="ECO:0007669"/>
    <property type="project" value="UniProtKB-UniRule"/>
</dbReference>
<feature type="compositionally biased region" description="Polar residues" evidence="5">
    <location>
        <begin position="164"/>
        <end position="178"/>
    </location>
</feature>
<dbReference type="AlphaFoldDB" id="A0A8J6M3B3"/>
<evidence type="ECO:0000256" key="5">
    <source>
        <dbReference type="SAM" id="MobiDB-lite"/>
    </source>
</evidence>
<feature type="chain" id="PRO_5035349368" description="Lipopolysaccharide export system protein LptA" evidence="4">
    <location>
        <begin position="29"/>
        <end position="178"/>
    </location>
</feature>
<dbReference type="HAMAP" id="MF_01914">
    <property type="entry name" value="LPS_assembly_LptA"/>
    <property type="match status" value="1"/>
</dbReference>
<dbReference type="PANTHER" id="PTHR36504:SF1">
    <property type="entry name" value="LIPOPOLYSACCHARIDE EXPORT SYSTEM PROTEIN LPTA"/>
    <property type="match status" value="1"/>
</dbReference>
<dbReference type="GO" id="GO:0017089">
    <property type="term" value="F:glycolipid transfer activity"/>
    <property type="evidence" value="ECO:0007669"/>
    <property type="project" value="TreeGrafter"/>
</dbReference>
<keyword evidence="8" id="KW-1185">Reference proteome</keyword>
<accession>A0A8J6M3B3</accession>
<sequence length="178" mass="19399" precursor="true">MRNRLSLPALLRSAALALLVTASFGVLADKSDFKQTIQILSENNAADGIQKSGYYSGNVHITQGSLVIDADEVFIDAKDGPGNEVFIAKGKPASYQQKANDGSMIKAVADEIRYTLNNRVLTLTDNAELHLQSSMVKAERIEFDMENEQFNAKGSDNEDGRTITIYQPSTQEDANGNP</sequence>
<comment type="subcellular location">
    <subcellularLocation>
        <location evidence="4">Periplasm</location>
    </subcellularLocation>
</comment>
<organism evidence="7 8">
    <name type="scientific">Neptunicella marina</name>
    <dbReference type="NCBI Taxonomy" id="2125989"/>
    <lineage>
        <taxon>Bacteria</taxon>
        <taxon>Pseudomonadati</taxon>
        <taxon>Pseudomonadota</taxon>
        <taxon>Gammaproteobacteria</taxon>
        <taxon>Alteromonadales</taxon>
        <taxon>Alteromonadaceae</taxon>
        <taxon>Neptunicella</taxon>
    </lineage>
</organism>
<feature type="region of interest" description="Disordered" evidence="5">
    <location>
        <begin position="150"/>
        <end position="178"/>
    </location>
</feature>
<dbReference type="GO" id="GO:0001530">
    <property type="term" value="F:lipopolysaccharide binding"/>
    <property type="evidence" value="ECO:0007669"/>
    <property type="project" value="InterPro"/>
</dbReference>
<evidence type="ECO:0000256" key="1">
    <source>
        <dbReference type="ARBA" id="ARBA00022448"/>
    </source>
</evidence>
<keyword evidence="3 4" id="KW-0574">Periplasm</keyword>
<gene>
    <name evidence="4 7" type="primary">lptA</name>
    <name evidence="7" type="ORF">H8B19_05120</name>
</gene>